<sequence length="238" mass="27001">MASFFYFAGNVFSLVVHADNEWTPEQLALFGGHFRGVKIIPRAESDVLMSDVLKEFPACHRYRRSGAYGRKLFDPYLLRSLPCLILLDSDVLFFRKPNELLDIVSADADTLLYNLEIGEGYASKPALMAAFPKLHTQFNAGLIATRPPENWPGLFEELIPTLEHLRSTAGLRPGSDQLPLACVAHWQGWRPLHSSYSSNPERFRKNRTDFTSMHFHSWAREGFTIDGIPWFLTTINAA</sequence>
<organism evidence="1 2">
    <name type="scientific">Termitidicoccus mucosus</name>
    <dbReference type="NCBI Taxonomy" id="1184151"/>
    <lineage>
        <taxon>Bacteria</taxon>
        <taxon>Pseudomonadati</taxon>
        <taxon>Verrucomicrobiota</taxon>
        <taxon>Opitutia</taxon>
        <taxon>Opitutales</taxon>
        <taxon>Opitutaceae</taxon>
        <taxon>Termitidicoccus</taxon>
    </lineage>
</organism>
<evidence type="ECO:0000313" key="1">
    <source>
        <dbReference type="EMBL" id="OAM87865.1"/>
    </source>
</evidence>
<reference evidence="1 2" key="1">
    <citation type="submission" date="2016-01" db="EMBL/GenBank/DDBJ databases">
        <title>High potential of lignocellulose degradation of a new Verrucomicrobia species.</title>
        <authorList>
            <person name="Wang Y."/>
            <person name="Shi Y."/>
            <person name="Qiu Z."/>
            <person name="Liu S."/>
            <person name="Yang H."/>
        </authorList>
    </citation>
    <scope>NUCLEOTIDE SEQUENCE [LARGE SCALE GENOMIC DNA]</scope>
    <source>
        <strain evidence="1 2">TSB47</strain>
    </source>
</reference>
<protein>
    <recommendedName>
        <fullName evidence="3">Nucleotide-diphospho-sugar transferase domain-containing protein</fullName>
    </recommendedName>
</protein>
<keyword evidence="2" id="KW-1185">Reference proteome</keyword>
<proteinExistence type="predicted"/>
<accession>A0A178IFE5</accession>
<dbReference type="Gene3D" id="3.90.550.10">
    <property type="entry name" value="Spore Coat Polysaccharide Biosynthesis Protein SpsA, Chain A"/>
    <property type="match status" value="1"/>
</dbReference>
<dbReference type="STRING" id="1184151.AW736_20220"/>
<evidence type="ECO:0008006" key="3">
    <source>
        <dbReference type="Google" id="ProtNLM"/>
    </source>
</evidence>
<dbReference type="EMBL" id="LRRQ01000155">
    <property type="protein sequence ID" value="OAM87865.1"/>
    <property type="molecule type" value="Genomic_DNA"/>
</dbReference>
<evidence type="ECO:0000313" key="2">
    <source>
        <dbReference type="Proteomes" id="UP000078486"/>
    </source>
</evidence>
<dbReference type="InterPro" id="IPR029044">
    <property type="entry name" value="Nucleotide-diphossugar_trans"/>
</dbReference>
<dbReference type="SUPFAM" id="SSF53448">
    <property type="entry name" value="Nucleotide-diphospho-sugar transferases"/>
    <property type="match status" value="1"/>
</dbReference>
<gene>
    <name evidence="1" type="ORF">AW736_20220</name>
</gene>
<dbReference type="Proteomes" id="UP000078486">
    <property type="component" value="Unassembled WGS sequence"/>
</dbReference>
<comment type="caution">
    <text evidence="1">The sequence shown here is derived from an EMBL/GenBank/DDBJ whole genome shotgun (WGS) entry which is preliminary data.</text>
</comment>
<dbReference type="AlphaFoldDB" id="A0A178IFE5"/>
<name>A0A178IFE5_9BACT</name>